<feature type="active site" description="Proton acceptor" evidence="7">
    <location>
        <position position="240"/>
    </location>
</feature>
<keyword evidence="6 7" id="KW-0012">Acyltransferase</keyword>
<keyword evidence="5 7" id="KW-0443">Lipid metabolism</keyword>
<dbReference type="Proteomes" id="UP000037600">
    <property type="component" value="Unassembled WGS sequence"/>
</dbReference>
<evidence type="ECO:0000256" key="2">
    <source>
        <dbReference type="ARBA" id="ARBA00022556"/>
    </source>
</evidence>
<reference evidence="9 10" key="1">
    <citation type="submission" date="2015-04" db="EMBL/GenBank/DDBJ databases">
        <title>Draft Genome Sequence of the Novel Agar-Digesting Marine Bacterium Q1.</title>
        <authorList>
            <person name="Li Y."/>
            <person name="Li D."/>
            <person name="Chen G."/>
            <person name="Du Z."/>
        </authorList>
    </citation>
    <scope>NUCLEOTIDE SEQUENCE [LARGE SCALE GENOMIC DNA]</scope>
    <source>
        <strain evidence="9 10">Q1</strain>
    </source>
</reference>
<proteinExistence type="inferred from homology"/>
<dbReference type="AlphaFoldDB" id="A0A0J8GXG6"/>
<evidence type="ECO:0000256" key="4">
    <source>
        <dbReference type="ARBA" id="ARBA00022737"/>
    </source>
</evidence>
<evidence type="ECO:0000256" key="5">
    <source>
        <dbReference type="ARBA" id="ARBA00023098"/>
    </source>
</evidence>
<comment type="pathway">
    <text evidence="7">Bacterial outer membrane biogenesis; LPS lipid A biosynthesis.</text>
</comment>
<dbReference type="GO" id="GO:0103118">
    <property type="term" value="F:UDP-3-O-[(3R)-3-hydroxyacyl]-glucosamine N-acyltransferase activity"/>
    <property type="evidence" value="ECO:0007669"/>
    <property type="project" value="UniProtKB-EC"/>
</dbReference>
<dbReference type="GO" id="GO:0009245">
    <property type="term" value="P:lipid A biosynthetic process"/>
    <property type="evidence" value="ECO:0007669"/>
    <property type="project" value="UniProtKB-UniRule"/>
</dbReference>
<dbReference type="PANTHER" id="PTHR43378:SF2">
    <property type="entry name" value="UDP-3-O-ACYLGLUCOSAMINE N-ACYLTRANSFERASE 1, MITOCHONDRIAL-RELATED"/>
    <property type="match status" value="1"/>
</dbReference>
<evidence type="ECO:0000256" key="3">
    <source>
        <dbReference type="ARBA" id="ARBA00022679"/>
    </source>
</evidence>
<dbReference type="Gene3D" id="3.40.1390.10">
    <property type="entry name" value="MurE/MurF, N-terminal domain"/>
    <property type="match status" value="1"/>
</dbReference>
<evidence type="ECO:0000313" key="9">
    <source>
        <dbReference type="EMBL" id="KMT65438.1"/>
    </source>
</evidence>
<comment type="catalytic activity">
    <reaction evidence="7">
        <text>a UDP-3-O-[(3R)-3-hydroxyacyl]-alpha-D-glucosamine + a (3R)-hydroxyacyl-[ACP] = a UDP-2-N,3-O-bis[(3R)-3-hydroxyacyl]-alpha-D-glucosamine + holo-[ACP] + H(+)</text>
        <dbReference type="Rhea" id="RHEA:53836"/>
        <dbReference type="Rhea" id="RHEA-COMP:9685"/>
        <dbReference type="Rhea" id="RHEA-COMP:9945"/>
        <dbReference type="ChEBI" id="CHEBI:15378"/>
        <dbReference type="ChEBI" id="CHEBI:64479"/>
        <dbReference type="ChEBI" id="CHEBI:78827"/>
        <dbReference type="ChEBI" id="CHEBI:137740"/>
        <dbReference type="ChEBI" id="CHEBI:137748"/>
        <dbReference type="EC" id="2.3.1.191"/>
    </reaction>
</comment>
<dbReference type="Pfam" id="PF00132">
    <property type="entry name" value="Hexapep"/>
    <property type="match status" value="2"/>
</dbReference>
<dbReference type="NCBIfam" id="TIGR01853">
    <property type="entry name" value="lipid_A_lpxD"/>
    <property type="match status" value="1"/>
</dbReference>
<feature type="domain" description="UDP-3-O-[3-hydroxymyristoyl] glucosamine N-acyltransferase non-repeat region" evidence="8">
    <location>
        <begin position="26"/>
        <end position="90"/>
    </location>
</feature>
<dbReference type="EC" id="2.3.1.191" evidence="7"/>
<dbReference type="STRING" id="1513271.XM47_08775"/>
<organism evidence="9 10">
    <name type="scientific">Catenovulum maritimum</name>
    <dbReference type="NCBI Taxonomy" id="1513271"/>
    <lineage>
        <taxon>Bacteria</taxon>
        <taxon>Pseudomonadati</taxon>
        <taxon>Pseudomonadota</taxon>
        <taxon>Gammaproteobacteria</taxon>
        <taxon>Alteromonadales</taxon>
        <taxon>Alteromonadaceae</taxon>
        <taxon>Catenovulum</taxon>
    </lineage>
</organism>
<comment type="subunit">
    <text evidence="7">Homotrimer.</text>
</comment>
<dbReference type="NCBIfam" id="NF002060">
    <property type="entry name" value="PRK00892.1"/>
    <property type="match status" value="1"/>
</dbReference>
<sequence>MPIQYTLAELADKLSVEFQGDESHLVMATSSIDDAQASDISFFTDKKYQANLETTQAGVIIISQDNAALYAGNKLISANPYLTYAYVAQLLDSTPAIAQGISDKADIHPSAKVSPQAHIAAFAVIEENAVVSAGAFVGANSFIGKNAFIGEGTKVNPNVSIYHNVVVGAECLIHSGAVIGSDGFGFANNKGEWVKIPQVGKVVLEDSVEIGANTAIDRGALHDTIIRKGVKIDNLVHLAHNVEIDENSAIAANVAIAGSTKVGKRCTFAGCVAVNGHIEITDDVHFTGTSMVTQSIKDAGVYSSGMPAVTNKEWRKNTARLRKIEDLNAKVKLLEQQLKSLT</sequence>
<evidence type="ECO:0000259" key="8">
    <source>
        <dbReference type="Pfam" id="PF04613"/>
    </source>
</evidence>
<dbReference type="InterPro" id="IPR011004">
    <property type="entry name" value="Trimer_LpxA-like_sf"/>
</dbReference>
<keyword evidence="1 7" id="KW-0444">Lipid biosynthesis</keyword>
<protein>
    <recommendedName>
        <fullName evidence="7">UDP-3-O-acylglucosamine N-acyltransferase</fullName>
        <ecNumber evidence="7">2.3.1.191</ecNumber>
    </recommendedName>
</protein>
<dbReference type="GO" id="GO:0016410">
    <property type="term" value="F:N-acyltransferase activity"/>
    <property type="evidence" value="ECO:0007669"/>
    <property type="project" value="InterPro"/>
</dbReference>
<comment type="function">
    <text evidence="7">Catalyzes the N-acylation of UDP-3-O-acylglucosamine using 3-hydroxyacyl-ACP as the acyl donor. Is involved in the biosynthesis of lipid A, a phosphorylated glycolipid that anchors the lipopolysaccharide to the outer membrane of the cell.</text>
</comment>
<name>A0A0J8GXG6_9ALTE</name>
<evidence type="ECO:0000256" key="7">
    <source>
        <dbReference type="HAMAP-Rule" id="MF_00523"/>
    </source>
</evidence>
<evidence type="ECO:0000256" key="6">
    <source>
        <dbReference type="ARBA" id="ARBA00023315"/>
    </source>
</evidence>
<evidence type="ECO:0000313" key="10">
    <source>
        <dbReference type="Proteomes" id="UP000037600"/>
    </source>
</evidence>
<dbReference type="PATRIC" id="fig|1513271.3.peg.1789"/>
<dbReference type="RefSeq" id="WP_048691700.1">
    <property type="nucleotide sequence ID" value="NZ_KQ130488.1"/>
</dbReference>
<keyword evidence="10" id="KW-1185">Reference proteome</keyword>
<dbReference type="InterPro" id="IPR001451">
    <property type="entry name" value="Hexapep"/>
</dbReference>
<dbReference type="Pfam" id="PF04613">
    <property type="entry name" value="LpxD"/>
    <property type="match status" value="1"/>
</dbReference>
<dbReference type="GO" id="GO:0016020">
    <property type="term" value="C:membrane"/>
    <property type="evidence" value="ECO:0007669"/>
    <property type="project" value="GOC"/>
</dbReference>
<dbReference type="EMBL" id="LAZL01000011">
    <property type="protein sequence ID" value="KMT65438.1"/>
    <property type="molecule type" value="Genomic_DNA"/>
</dbReference>
<dbReference type="HAMAP" id="MF_00523">
    <property type="entry name" value="LpxD"/>
    <property type="match status" value="1"/>
</dbReference>
<dbReference type="CDD" id="cd03352">
    <property type="entry name" value="LbH_LpxD"/>
    <property type="match status" value="1"/>
</dbReference>
<keyword evidence="3 7" id="KW-0808">Transferase</keyword>
<dbReference type="UniPathway" id="UPA00973"/>
<dbReference type="InterPro" id="IPR007691">
    <property type="entry name" value="LpxD"/>
</dbReference>
<gene>
    <name evidence="7" type="primary">lpxD</name>
    <name evidence="9" type="ORF">XM47_08775</name>
</gene>
<keyword evidence="2 7" id="KW-0441">Lipid A biosynthesis</keyword>
<comment type="caution">
    <text evidence="9">The sequence shown here is derived from an EMBL/GenBank/DDBJ whole genome shotgun (WGS) entry which is preliminary data.</text>
</comment>
<dbReference type="PANTHER" id="PTHR43378">
    <property type="entry name" value="UDP-3-O-ACYLGLUCOSAMINE N-ACYLTRANSFERASE"/>
    <property type="match status" value="1"/>
</dbReference>
<dbReference type="Gene3D" id="1.20.5.170">
    <property type="match status" value="1"/>
</dbReference>
<dbReference type="OrthoDB" id="9784739at2"/>
<evidence type="ECO:0000256" key="1">
    <source>
        <dbReference type="ARBA" id="ARBA00022516"/>
    </source>
</evidence>
<dbReference type="Gene3D" id="2.160.10.10">
    <property type="entry name" value="Hexapeptide repeat proteins"/>
    <property type="match status" value="1"/>
</dbReference>
<dbReference type="InterPro" id="IPR020573">
    <property type="entry name" value="UDP_GlcNAc_AcTrfase_non-rep"/>
</dbReference>
<comment type="similarity">
    <text evidence="7">Belongs to the transferase hexapeptide repeat family. LpxD subfamily.</text>
</comment>
<dbReference type="SUPFAM" id="SSF51161">
    <property type="entry name" value="Trimeric LpxA-like enzymes"/>
    <property type="match status" value="1"/>
</dbReference>
<keyword evidence="4 7" id="KW-0677">Repeat</keyword>
<accession>A0A0J8GXG6</accession>